<evidence type="ECO:0000313" key="2">
    <source>
        <dbReference type="EMBL" id="GAC16919.1"/>
    </source>
</evidence>
<evidence type="ECO:0000313" key="3">
    <source>
        <dbReference type="Proteomes" id="UP000006334"/>
    </source>
</evidence>
<sequence>MEIGISNNLNNLSASLSGAFKSESTGVNAFGIGNANKPEVELSAQARILQQNEQTQNERRESVNAGNQAEESADVTGNEFIRVSSSVGSAARNNLTSEKATEVYRSIQDLL</sequence>
<proteinExistence type="predicted"/>
<reference evidence="2 3" key="1">
    <citation type="journal article" date="2017" name="Antonie Van Leeuwenhoek">
        <title>Rhizobium rhizosphaerae sp. nov., a novel species isolated from rice rhizosphere.</title>
        <authorList>
            <person name="Zhao J.J."/>
            <person name="Zhang J."/>
            <person name="Zhang R.J."/>
            <person name="Zhang C.W."/>
            <person name="Yin H.Q."/>
            <person name="Zhang X.X."/>
        </authorList>
    </citation>
    <scope>NUCLEOTIDE SEQUENCE [LARGE SCALE GENOMIC DNA]</scope>
    <source>
        <strain evidence="2 3">E3</strain>
    </source>
</reference>
<comment type="caution">
    <text evidence="2">The sequence shown here is derived from an EMBL/GenBank/DDBJ whole genome shotgun (WGS) entry which is preliminary data.</text>
</comment>
<dbReference type="eggNOG" id="ENOG50344S3">
    <property type="taxonomic scope" value="Bacteria"/>
</dbReference>
<gene>
    <name evidence="2" type="ORF">GLIP_4308</name>
</gene>
<name>K6X8H7_9ALTE</name>
<accession>K6X8H7</accession>
<dbReference type="OrthoDB" id="6387834at2"/>
<dbReference type="EMBL" id="BAEN01000076">
    <property type="protein sequence ID" value="GAC16919.1"/>
    <property type="molecule type" value="Genomic_DNA"/>
</dbReference>
<dbReference type="Proteomes" id="UP000006334">
    <property type="component" value="Unassembled WGS sequence"/>
</dbReference>
<keyword evidence="3" id="KW-1185">Reference proteome</keyword>
<evidence type="ECO:0000256" key="1">
    <source>
        <dbReference type="SAM" id="MobiDB-lite"/>
    </source>
</evidence>
<organism evidence="2 3">
    <name type="scientific">Aliiglaciecola lipolytica E3</name>
    <dbReference type="NCBI Taxonomy" id="1127673"/>
    <lineage>
        <taxon>Bacteria</taxon>
        <taxon>Pseudomonadati</taxon>
        <taxon>Pseudomonadota</taxon>
        <taxon>Gammaproteobacteria</taxon>
        <taxon>Alteromonadales</taxon>
        <taxon>Alteromonadaceae</taxon>
        <taxon>Aliiglaciecola</taxon>
    </lineage>
</organism>
<protein>
    <submittedName>
        <fullName evidence="2">Uncharacterized protein</fullName>
    </submittedName>
</protein>
<dbReference type="AlphaFoldDB" id="K6X8H7"/>
<dbReference type="RefSeq" id="WP_008846721.1">
    <property type="nucleotide sequence ID" value="NZ_BAEN01000076.1"/>
</dbReference>
<feature type="region of interest" description="Disordered" evidence="1">
    <location>
        <begin position="51"/>
        <end position="77"/>
    </location>
</feature>